<accession>A0ABV3DPC4</accession>
<organism evidence="2 3">
    <name type="scientific">Streptodolium elevatio</name>
    <dbReference type="NCBI Taxonomy" id="3157996"/>
    <lineage>
        <taxon>Bacteria</taxon>
        <taxon>Bacillati</taxon>
        <taxon>Actinomycetota</taxon>
        <taxon>Actinomycetes</taxon>
        <taxon>Kitasatosporales</taxon>
        <taxon>Streptomycetaceae</taxon>
        <taxon>Streptodolium</taxon>
    </lineage>
</organism>
<dbReference type="SUPFAM" id="SSF50969">
    <property type="entry name" value="YVTN repeat-like/Quinoprotein amine dehydrogenase"/>
    <property type="match status" value="1"/>
</dbReference>
<feature type="chain" id="PRO_5047222796" evidence="1">
    <location>
        <begin position="24"/>
        <end position="357"/>
    </location>
</feature>
<comment type="caution">
    <text evidence="2">The sequence shown here is derived from an EMBL/GenBank/DDBJ whole genome shotgun (WGS) entry which is preliminary data.</text>
</comment>
<protein>
    <submittedName>
        <fullName evidence="2">Uncharacterized protein</fullName>
    </submittedName>
</protein>
<name>A0ABV3DPC4_9ACTN</name>
<proteinExistence type="predicted"/>
<evidence type="ECO:0000256" key="1">
    <source>
        <dbReference type="SAM" id="SignalP"/>
    </source>
</evidence>
<evidence type="ECO:0000313" key="2">
    <source>
        <dbReference type="EMBL" id="MEU8137610.1"/>
    </source>
</evidence>
<dbReference type="InterPro" id="IPR015943">
    <property type="entry name" value="WD40/YVTN_repeat-like_dom_sf"/>
</dbReference>
<gene>
    <name evidence="2" type="ORF">AB0C36_29365</name>
</gene>
<feature type="signal peptide" evidence="1">
    <location>
        <begin position="1"/>
        <end position="23"/>
    </location>
</feature>
<dbReference type="EMBL" id="JBEZFP010000093">
    <property type="protein sequence ID" value="MEU8137610.1"/>
    <property type="molecule type" value="Genomic_DNA"/>
</dbReference>
<evidence type="ECO:0000313" key="3">
    <source>
        <dbReference type="Proteomes" id="UP001551482"/>
    </source>
</evidence>
<dbReference type="Proteomes" id="UP001551482">
    <property type="component" value="Unassembled WGS sequence"/>
</dbReference>
<dbReference type="InterPro" id="IPR011044">
    <property type="entry name" value="Quino_amine_DH_bsu"/>
</dbReference>
<dbReference type="RefSeq" id="WP_358359756.1">
    <property type="nucleotide sequence ID" value="NZ_JBEZFP010000093.1"/>
</dbReference>
<sequence length="357" mass="37146">MTVRLGLVGSVTALSLLGFPAYAGSPSGPAAEVGDVVVDPAHKKVYYSSGASANQVVSIGFDGRGKKVLDNQFGAAGLVLSADGKTLYAALAAGDAISAIDTETLTERARYALTPHSCPTHLARTGSDVWFGYGCDAWTGEIGRLDTSVEPAVPTYAHQAPEPGVPEKDQRRFERAPLLAEGGDGAAVRVVAGQPHISPVNVRVYRIDGGKLVEEGRQDRGGSNLTDLTVGADGALFYTAAGSQDHVSAYRADKDMGSAGAWRTGQSPNSVAASPDGSWLAAGVRTAGPDGASVYVHAPDASRDPRTYRLPTGQRLVDRGLAWSEDGKVLAIVARRGQEPAPVVHIVDPSRPHPDFG</sequence>
<keyword evidence="1" id="KW-0732">Signal</keyword>
<dbReference type="Gene3D" id="2.130.10.10">
    <property type="entry name" value="YVTN repeat-like/Quinoprotein amine dehydrogenase"/>
    <property type="match status" value="2"/>
</dbReference>
<keyword evidence="3" id="KW-1185">Reference proteome</keyword>
<reference evidence="2 3" key="1">
    <citation type="submission" date="2024-06" db="EMBL/GenBank/DDBJ databases">
        <title>The Natural Products Discovery Center: Release of the First 8490 Sequenced Strains for Exploring Actinobacteria Biosynthetic Diversity.</title>
        <authorList>
            <person name="Kalkreuter E."/>
            <person name="Kautsar S.A."/>
            <person name="Yang D."/>
            <person name="Bader C.D."/>
            <person name="Teijaro C.N."/>
            <person name="Fluegel L."/>
            <person name="Davis C.M."/>
            <person name="Simpson J.R."/>
            <person name="Lauterbach L."/>
            <person name="Steele A.D."/>
            <person name="Gui C."/>
            <person name="Meng S."/>
            <person name="Li G."/>
            <person name="Viehrig K."/>
            <person name="Ye F."/>
            <person name="Su P."/>
            <person name="Kiefer A.F."/>
            <person name="Nichols A."/>
            <person name="Cepeda A.J."/>
            <person name="Yan W."/>
            <person name="Fan B."/>
            <person name="Jiang Y."/>
            <person name="Adhikari A."/>
            <person name="Zheng C.-J."/>
            <person name="Schuster L."/>
            <person name="Cowan T.M."/>
            <person name="Smanski M.J."/>
            <person name="Chevrette M.G."/>
            <person name="De Carvalho L.P.S."/>
            <person name="Shen B."/>
        </authorList>
    </citation>
    <scope>NUCLEOTIDE SEQUENCE [LARGE SCALE GENOMIC DNA]</scope>
    <source>
        <strain evidence="2 3">NPDC048946</strain>
    </source>
</reference>